<reference evidence="2" key="1">
    <citation type="submission" date="2020-06" db="EMBL/GenBank/DDBJ databases">
        <authorList>
            <person name="Li T."/>
            <person name="Hu X."/>
            <person name="Zhang T."/>
            <person name="Song X."/>
            <person name="Zhang H."/>
            <person name="Dai N."/>
            <person name="Sheng W."/>
            <person name="Hou X."/>
            <person name="Wei L."/>
        </authorList>
    </citation>
    <scope>NUCLEOTIDE SEQUENCE</scope>
    <source>
        <strain evidence="2">3651</strain>
        <tissue evidence="2">Leaf</tissue>
    </source>
</reference>
<sequence>MSRGKYDGGREGRWGKRRGGYIGGRDNGALNFRDGWTGTGMRIVGMRETGWCVCRRWSGGWGESSMVVAKHNAGAGEIWKGETMPGFGRGKADDWWPATMHHMGYPLPDQ</sequence>
<dbReference type="AlphaFoldDB" id="A0AAE1YNH7"/>
<evidence type="ECO:0000313" key="3">
    <source>
        <dbReference type="Proteomes" id="UP001293254"/>
    </source>
</evidence>
<evidence type="ECO:0000313" key="2">
    <source>
        <dbReference type="EMBL" id="KAK4433013.1"/>
    </source>
</evidence>
<organism evidence="2 3">
    <name type="scientific">Sesamum alatum</name>
    <dbReference type="NCBI Taxonomy" id="300844"/>
    <lineage>
        <taxon>Eukaryota</taxon>
        <taxon>Viridiplantae</taxon>
        <taxon>Streptophyta</taxon>
        <taxon>Embryophyta</taxon>
        <taxon>Tracheophyta</taxon>
        <taxon>Spermatophyta</taxon>
        <taxon>Magnoliopsida</taxon>
        <taxon>eudicotyledons</taxon>
        <taxon>Gunneridae</taxon>
        <taxon>Pentapetalae</taxon>
        <taxon>asterids</taxon>
        <taxon>lamiids</taxon>
        <taxon>Lamiales</taxon>
        <taxon>Pedaliaceae</taxon>
        <taxon>Sesamum</taxon>
    </lineage>
</organism>
<proteinExistence type="predicted"/>
<dbReference type="Proteomes" id="UP001293254">
    <property type="component" value="Unassembled WGS sequence"/>
</dbReference>
<evidence type="ECO:0000256" key="1">
    <source>
        <dbReference type="SAM" id="MobiDB-lite"/>
    </source>
</evidence>
<keyword evidence="3" id="KW-1185">Reference proteome</keyword>
<feature type="compositionally biased region" description="Basic and acidic residues" evidence="1">
    <location>
        <begin position="1"/>
        <end position="14"/>
    </location>
</feature>
<dbReference type="EMBL" id="JACGWO010000003">
    <property type="protein sequence ID" value="KAK4433013.1"/>
    <property type="molecule type" value="Genomic_DNA"/>
</dbReference>
<reference evidence="2" key="2">
    <citation type="journal article" date="2024" name="Plant">
        <title>Genomic evolution and insights into agronomic trait innovations of Sesamum species.</title>
        <authorList>
            <person name="Miao H."/>
            <person name="Wang L."/>
            <person name="Qu L."/>
            <person name="Liu H."/>
            <person name="Sun Y."/>
            <person name="Le M."/>
            <person name="Wang Q."/>
            <person name="Wei S."/>
            <person name="Zheng Y."/>
            <person name="Lin W."/>
            <person name="Duan Y."/>
            <person name="Cao H."/>
            <person name="Xiong S."/>
            <person name="Wang X."/>
            <person name="Wei L."/>
            <person name="Li C."/>
            <person name="Ma Q."/>
            <person name="Ju M."/>
            <person name="Zhao R."/>
            <person name="Li G."/>
            <person name="Mu C."/>
            <person name="Tian Q."/>
            <person name="Mei H."/>
            <person name="Zhang T."/>
            <person name="Gao T."/>
            <person name="Zhang H."/>
        </authorList>
    </citation>
    <scope>NUCLEOTIDE SEQUENCE</scope>
    <source>
        <strain evidence="2">3651</strain>
    </source>
</reference>
<name>A0AAE1YNH7_9LAMI</name>
<comment type="caution">
    <text evidence="2">The sequence shown here is derived from an EMBL/GenBank/DDBJ whole genome shotgun (WGS) entry which is preliminary data.</text>
</comment>
<protein>
    <submittedName>
        <fullName evidence="2">Uncharacterized protein</fullName>
    </submittedName>
</protein>
<accession>A0AAE1YNH7</accession>
<gene>
    <name evidence="2" type="ORF">Salat_1063500</name>
</gene>
<feature type="region of interest" description="Disordered" evidence="1">
    <location>
        <begin position="1"/>
        <end position="21"/>
    </location>
</feature>